<comment type="caution">
    <text evidence="1">The sequence shown here is derived from an EMBL/GenBank/DDBJ whole genome shotgun (WGS) entry which is preliminary data.</text>
</comment>
<protein>
    <submittedName>
        <fullName evidence="1">Uncharacterized protein</fullName>
    </submittedName>
</protein>
<sequence length="120" mass="14104">MSKIIQAVNSMISNSKLITNVSASTSKEYFFLYNQKYKWSMRKVNLDEYSLWFYPGTQSLDELVNTLDHEWEYVQMIHYSSKDLATKESLDSFKELFTILEEKVFGMDSVLDDIISDLPF</sequence>
<dbReference type="RefSeq" id="WP_121531005.1">
    <property type="nucleotide sequence ID" value="NZ_RCHE01000003.1"/>
</dbReference>
<name>A0ABX9U9W0_9GAMM</name>
<evidence type="ECO:0000313" key="2">
    <source>
        <dbReference type="Proteomes" id="UP000273105"/>
    </source>
</evidence>
<accession>A0ABX9U9W0</accession>
<proteinExistence type="predicted"/>
<dbReference type="Proteomes" id="UP000273105">
    <property type="component" value="Unassembled WGS sequence"/>
</dbReference>
<dbReference type="EMBL" id="RCHE01000003">
    <property type="protein sequence ID" value="RLL49672.1"/>
    <property type="molecule type" value="Genomic_DNA"/>
</dbReference>
<organism evidence="1 2">
    <name type="scientific">Acinetobacter cumulans</name>
    <dbReference type="NCBI Taxonomy" id="2136182"/>
    <lineage>
        <taxon>Bacteria</taxon>
        <taxon>Pseudomonadati</taxon>
        <taxon>Pseudomonadota</taxon>
        <taxon>Gammaproteobacteria</taxon>
        <taxon>Moraxellales</taxon>
        <taxon>Moraxellaceae</taxon>
        <taxon>Acinetobacter</taxon>
    </lineage>
</organism>
<gene>
    <name evidence="1" type="ORF">D9K79_02480</name>
</gene>
<keyword evidence="2" id="KW-1185">Reference proteome</keyword>
<reference evidence="1 2" key="1">
    <citation type="submission" date="2018-09" db="EMBL/GenBank/DDBJ databases">
        <title>The draft genome of Acinetobacter sp. strains.</title>
        <authorList>
            <person name="Qin J."/>
            <person name="Feng Y."/>
            <person name="Zong Z."/>
        </authorList>
    </citation>
    <scope>NUCLEOTIDE SEQUENCE [LARGE SCALE GENOMIC DNA]</scope>
    <source>
        <strain evidence="1 2">WCHAc060001</strain>
    </source>
</reference>
<evidence type="ECO:0000313" key="1">
    <source>
        <dbReference type="EMBL" id="RLL49672.1"/>
    </source>
</evidence>